<accession>A0A916ZU26</accession>
<evidence type="ECO:0000313" key="2">
    <source>
        <dbReference type="EMBL" id="GGE12715.1"/>
    </source>
</evidence>
<dbReference type="InterPro" id="IPR005158">
    <property type="entry name" value="BTAD"/>
</dbReference>
<dbReference type="SMART" id="SM01043">
    <property type="entry name" value="BTAD"/>
    <property type="match status" value="1"/>
</dbReference>
<protein>
    <recommendedName>
        <fullName evidence="1">Bacterial transcriptional activator domain-containing protein</fullName>
    </recommendedName>
</protein>
<evidence type="ECO:0000313" key="3">
    <source>
        <dbReference type="Proteomes" id="UP000644699"/>
    </source>
</evidence>
<dbReference type="RefSeq" id="WP_188910722.1">
    <property type="nucleotide sequence ID" value="NZ_BMIQ01000005.1"/>
</dbReference>
<dbReference type="Gene3D" id="1.25.40.10">
    <property type="entry name" value="Tetratricopeptide repeat domain"/>
    <property type="match status" value="2"/>
</dbReference>
<evidence type="ECO:0000259" key="1">
    <source>
        <dbReference type="SMART" id="SM01043"/>
    </source>
</evidence>
<sequence>MPQSPTDSPLGRIDLFGRPTALVGGSPVVFPEKAFMLVALLAFAAGRDLDRASARELLWEEVPPARRAGNLRQLLLRLGQLEPGSPVRVTPEGGLRLAEDRWRVDAVALLSGAVAPGAVDGRPLLEGVAAKGDQFEDWLRWASRRANEQRGAALRAALDAAALDPAARLDIAERLLALEPLDETGHRHRLTAHAEAGDLAAARRAWLDCRARLRDELGIEPSPDIQALAARLGLEGAAVPPSASVAALSDAPERGDRLGIPTVIVMPPALLPGNELLDRFGLVLLEEITLGLSQFGSFRVIAAHTSWQLARRAPGSPALGPAPFGEAPRPDYAVTVGIRSSGEPLNASCRLTKLSTGEVLWAVDLEISAANLQASLTDIVRRTVGSLAALIERAEGRLSLAEAGATGYRLYLEGKRSIGATGLEPLRAARKWFRLAVKRCDEFSAALAGLSRTLSMEWLVRGMTDRELLTDALQAAQRAEACDPGSGRALRELGFANLYLRRHDDSLACFAAARARAPNDADLLADYADAVMHDGQPERALELMRAAKALNPLGPDYYRWIEASILYRLEDYDGAVAVLQPIADRPSTARLLAATCAMAGDLTAARGHAARVRENYPAFRVDDVWQIIPDRRPADLRQFAAGLRGAGLD</sequence>
<organism evidence="2 3">
    <name type="scientific">Aureimonas endophytica</name>
    <dbReference type="NCBI Taxonomy" id="2027858"/>
    <lineage>
        <taxon>Bacteria</taxon>
        <taxon>Pseudomonadati</taxon>
        <taxon>Pseudomonadota</taxon>
        <taxon>Alphaproteobacteria</taxon>
        <taxon>Hyphomicrobiales</taxon>
        <taxon>Aurantimonadaceae</taxon>
        <taxon>Aureimonas</taxon>
    </lineage>
</organism>
<reference evidence="2" key="1">
    <citation type="journal article" date="2014" name="Int. J. Syst. Evol. Microbiol.">
        <title>Complete genome sequence of Corynebacterium casei LMG S-19264T (=DSM 44701T), isolated from a smear-ripened cheese.</title>
        <authorList>
            <consortium name="US DOE Joint Genome Institute (JGI-PGF)"/>
            <person name="Walter F."/>
            <person name="Albersmeier A."/>
            <person name="Kalinowski J."/>
            <person name="Ruckert C."/>
        </authorList>
    </citation>
    <scope>NUCLEOTIDE SEQUENCE</scope>
    <source>
        <strain evidence="2">CGMCC 1.15367</strain>
    </source>
</reference>
<dbReference type="InterPro" id="IPR011990">
    <property type="entry name" value="TPR-like_helical_dom_sf"/>
</dbReference>
<gene>
    <name evidence="2" type="ORF">GCM10011390_34870</name>
</gene>
<name>A0A916ZU26_9HYPH</name>
<dbReference type="Pfam" id="PF03704">
    <property type="entry name" value="BTAD"/>
    <property type="match status" value="1"/>
</dbReference>
<reference evidence="2" key="2">
    <citation type="submission" date="2020-09" db="EMBL/GenBank/DDBJ databases">
        <authorList>
            <person name="Sun Q."/>
            <person name="Zhou Y."/>
        </authorList>
    </citation>
    <scope>NUCLEOTIDE SEQUENCE</scope>
    <source>
        <strain evidence="2">CGMCC 1.15367</strain>
    </source>
</reference>
<feature type="domain" description="Bacterial transcriptional activator" evidence="1">
    <location>
        <begin position="104"/>
        <end position="233"/>
    </location>
</feature>
<dbReference type="EMBL" id="BMIQ01000005">
    <property type="protein sequence ID" value="GGE12715.1"/>
    <property type="molecule type" value="Genomic_DNA"/>
</dbReference>
<dbReference type="PANTHER" id="PTHR35807">
    <property type="entry name" value="TRANSCRIPTIONAL REGULATOR REDD-RELATED"/>
    <property type="match status" value="1"/>
</dbReference>
<dbReference type="AlphaFoldDB" id="A0A916ZU26"/>
<dbReference type="Proteomes" id="UP000644699">
    <property type="component" value="Unassembled WGS sequence"/>
</dbReference>
<dbReference type="InterPro" id="IPR051677">
    <property type="entry name" value="AfsR-DnrI-RedD_regulator"/>
</dbReference>
<dbReference type="SUPFAM" id="SSF48452">
    <property type="entry name" value="TPR-like"/>
    <property type="match status" value="2"/>
</dbReference>
<keyword evidence="3" id="KW-1185">Reference proteome</keyword>
<proteinExistence type="predicted"/>
<comment type="caution">
    <text evidence="2">The sequence shown here is derived from an EMBL/GenBank/DDBJ whole genome shotgun (WGS) entry which is preliminary data.</text>
</comment>